<keyword evidence="4 6" id="KW-1133">Transmembrane helix</keyword>
<evidence type="ECO:0000313" key="9">
    <source>
        <dbReference type="Proteomes" id="UP000245624"/>
    </source>
</evidence>
<evidence type="ECO:0000256" key="4">
    <source>
        <dbReference type="ARBA" id="ARBA00022989"/>
    </source>
</evidence>
<evidence type="ECO:0000256" key="2">
    <source>
        <dbReference type="ARBA" id="ARBA00022448"/>
    </source>
</evidence>
<feature type="transmembrane region" description="Helical" evidence="6">
    <location>
        <begin position="45"/>
        <end position="62"/>
    </location>
</feature>
<evidence type="ECO:0000256" key="6">
    <source>
        <dbReference type="SAM" id="Phobius"/>
    </source>
</evidence>
<feature type="transmembrane region" description="Helical" evidence="6">
    <location>
        <begin position="301"/>
        <end position="319"/>
    </location>
</feature>
<feature type="transmembrane region" description="Helical" evidence="6">
    <location>
        <begin position="92"/>
        <end position="111"/>
    </location>
</feature>
<proteinExistence type="predicted"/>
<feature type="transmembrane region" description="Helical" evidence="6">
    <location>
        <begin position="364"/>
        <end position="383"/>
    </location>
</feature>
<feature type="transmembrane region" description="Helical" evidence="6">
    <location>
        <begin position="7"/>
        <end position="25"/>
    </location>
</feature>
<sequence>MNYLTNVWKLYVIRFFQSLIPAYVIERLFWEERGITVQEVVYTEVIFAVTIVLLEIPSGIVADKWGRKNMILLSSVLEAIMFFLLINSTEFWHFAIAIFLSGIAGSANSGAENALLYDSLLLSKKEKSFEKYLGRVNSFDLISAILAALSGSFLANKFDFEVNYWLSVISMLVSACVAVMLVEPITKNQSTEHQTIMGNLKISIHFFMKNTNVCLVVLAGIAIGAALNFVWEFWQLYLNRLDISIHFFGFFLAALMLLTIPGNLLAHAVIKRYKYRSVLITITAIITVGFIFISIKSGYTGLTAMCIIVLASGFVEPIVSGYLHHRIDSCTRATIDSFQSLGLNAMLILVGLGFGYFSSYYDVFGGYAFIALISGVFLVYFLFASKEIIDEQVN</sequence>
<evidence type="ECO:0000256" key="5">
    <source>
        <dbReference type="ARBA" id="ARBA00023136"/>
    </source>
</evidence>
<dbReference type="PANTHER" id="PTHR23530:SF1">
    <property type="entry name" value="PERMEASE, MAJOR FACILITATOR SUPERFAMILY-RELATED"/>
    <property type="match status" value="1"/>
</dbReference>
<dbReference type="GO" id="GO:0022857">
    <property type="term" value="F:transmembrane transporter activity"/>
    <property type="evidence" value="ECO:0007669"/>
    <property type="project" value="InterPro"/>
</dbReference>
<dbReference type="AlphaFoldDB" id="A0A317KYF7"/>
<keyword evidence="5 6" id="KW-0472">Membrane</keyword>
<dbReference type="RefSeq" id="WP_109984660.1">
    <property type="nucleotide sequence ID" value="NZ_QGTD01000009.1"/>
</dbReference>
<dbReference type="GO" id="GO:0005886">
    <property type="term" value="C:plasma membrane"/>
    <property type="evidence" value="ECO:0007669"/>
    <property type="project" value="UniProtKB-SubCell"/>
</dbReference>
<feature type="domain" description="Major facilitator superfamily (MFS) profile" evidence="7">
    <location>
        <begin position="1"/>
        <end position="386"/>
    </location>
</feature>
<dbReference type="PROSITE" id="PS50850">
    <property type="entry name" value="MFS"/>
    <property type="match status" value="1"/>
</dbReference>
<comment type="subcellular location">
    <subcellularLocation>
        <location evidence="1">Cell membrane</location>
        <topology evidence="1">Multi-pass membrane protein</topology>
    </subcellularLocation>
</comment>
<name>A0A317KYF7_9BACI</name>
<protein>
    <submittedName>
        <fullName evidence="8">MFS transporter</fullName>
    </submittedName>
</protein>
<keyword evidence="2" id="KW-0813">Transport</keyword>
<organism evidence="8 9">
    <name type="scientific">Gracilibacillus dipsosauri</name>
    <dbReference type="NCBI Taxonomy" id="178340"/>
    <lineage>
        <taxon>Bacteria</taxon>
        <taxon>Bacillati</taxon>
        <taxon>Bacillota</taxon>
        <taxon>Bacilli</taxon>
        <taxon>Bacillales</taxon>
        <taxon>Bacillaceae</taxon>
        <taxon>Gracilibacillus</taxon>
    </lineage>
</organism>
<feature type="transmembrane region" description="Helical" evidence="6">
    <location>
        <begin position="243"/>
        <end position="266"/>
    </location>
</feature>
<dbReference type="SUPFAM" id="SSF103473">
    <property type="entry name" value="MFS general substrate transporter"/>
    <property type="match status" value="1"/>
</dbReference>
<evidence type="ECO:0000313" key="8">
    <source>
        <dbReference type="EMBL" id="PWU68164.1"/>
    </source>
</evidence>
<accession>A0A317KYF7</accession>
<feature type="transmembrane region" description="Helical" evidence="6">
    <location>
        <begin position="213"/>
        <end position="231"/>
    </location>
</feature>
<reference evidence="8 9" key="1">
    <citation type="submission" date="2018-05" db="EMBL/GenBank/DDBJ databases">
        <title>Genomic analysis of Gracilibacillus dipsosauri DD1 reveals novel features of a salt-tolerant amylase.</title>
        <authorList>
            <person name="Deutch C.E."/>
            <person name="Yang S."/>
        </authorList>
    </citation>
    <scope>NUCLEOTIDE SEQUENCE [LARGE SCALE GENOMIC DNA]</scope>
    <source>
        <strain evidence="8 9">DD1</strain>
    </source>
</reference>
<evidence type="ECO:0000256" key="1">
    <source>
        <dbReference type="ARBA" id="ARBA00004651"/>
    </source>
</evidence>
<gene>
    <name evidence="8" type="ORF">DLJ74_12090</name>
</gene>
<dbReference type="Proteomes" id="UP000245624">
    <property type="component" value="Unassembled WGS sequence"/>
</dbReference>
<dbReference type="OrthoDB" id="9816124at2"/>
<feature type="transmembrane region" description="Helical" evidence="6">
    <location>
        <begin position="340"/>
        <end position="358"/>
    </location>
</feature>
<feature type="transmembrane region" description="Helical" evidence="6">
    <location>
        <begin position="132"/>
        <end position="156"/>
    </location>
</feature>
<evidence type="ECO:0000259" key="7">
    <source>
        <dbReference type="PROSITE" id="PS50850"/>
    </source>
</evidence>
<comment type="caution">
    <text evidence="8">The sequence shown here is derived from an EMBL/GenBank/DDBJ whole genome shotgun (WGS) entry which is preliminary data.</text>
</comment>
<feature type="transmembrane region" description="Helical" evidence="6">
    <location>
        <begin position="69"/>
        <end position="86"/>
    </location>
</feature>
<feature type="transmembrane region" description="Helical" evidence="6">
    <location>
        <begin position="278"/>
        <end position="295"/>
    </location>
</feature>
<dbReference type="PROSITE" id="PS00216">
    <property type="entry name" value="SUGAR_TRANSPORT_1"/>
    <property type="match status" value="1"/>
</dbReference>
<dbReference type="Pfam" id="PF07690">
    <property type="entry name" value="MFS_1"/>
    <property type="match status" value="1"/>
</dbReference>
<dbReference type="InterPro" id="IPR053160">
    <property type="entry name" value="MFS_DHA3_Transporter"/>
</dbReference>
<keyword evidence="3 6" id="KW-0812">Transmembrane</keyword>
<dbReference type="InterPro" id="IPR036259">
    <property type="entry name" value="MFS_trans_sf"/>
</dbReference>
<evidence type="ECO:0000256" key="3">
    <source>
        <dbReference type="ARBA" id="ARBA00022692"/>
    </source>
</evidence>
<dbReference type="EMBL" id="QGTD01000009">
    <property type="protein sequence ID" value="PWU68164.1"/>
    <property type="molecule type" value="Genomic_DNA"/>
</dbReference>
<dbReference type="InterPro" id="IPR011701">
    <property type="entry name" value="MFS"/>
</dbReference>
<dbReference type="InterPro" id="IPR005829">
    <property type="entry name" value="Sugar_transporter_CS"/>
</dbReference>
<dbReference type="PANTHER" id="PTHR23530">
    <property type="entry name" value="TRANSPORT PROTEIN-RELATED"/>
    <property type="match status" value="1"/>
</dbReference>
<dbReference type="InterPro" id="IPR020846">
    <property type="entry name" value="MFS_dom"/>
</dbReference>
<dbReference type="Gene3D" id="1.20.1250.20">
    <property type="entry name" value="MFS general substrate transporter like domains"/>
    <property type="match status" value="1"/>
</dbReference>
<feature type="transmembrane region" description="Helical" evidence="6">
    <location>
        <begin position="162"/>
        <end position="182"/>
    </location>
</feature>
<keyword evidence="9" id="KW-1185">Reference proteome</keyword>